<evidence type="ECO:0000313" key="1">
    <source>
        <dbReference type="EMBL" id="KAI5676612.1"/>
    </source>
</evidence>
<evidence type="ECO:0000313" key="2">
    <source>
        <dbReference type="Proteomes" id="UP001060085"/>
    </source>
</evidence>
<gene>
    <name evidence="1" type="ORF">M9H77_07562</name>
</gene>
<proteinExistence type="predicted"/>
<reference evidence="2" key="1">
    <citation type="journal article" date="2023" name="Nat. Plants">
        <title>Single-cell RNA sequencing provides a high-resolution roadmap for understanding the multicellular compartmentation of specialized metabolism.</title>
        <authorList>
            <person name="Sun S."/>
            <person name="Shen X."/>
            <person name="Li Y."/>
            <person name="Li Y."/>
            <person name="Wang S."/>
            <person name="Li R."/>
            <person name="Zhang H."/>
            <person name="Shen G."/>
            <person name="Guo B."/>
            <person name="Wei J."/>
            <person name="Xu J."/>
            <person name="St-Pierre B."/>
            <person name="Chen S."/>
            <person name="Sun C."/>
        </authorList>
    </citation>
    <scope>NUCLEOTIDE SEQUENCE [LARGE SCALE GENOMIC DNA]</scope>
</reference>
<keyword evidence="2" id="KW-1185">Reference proteome</keyword>
<dbReference type="EMBL" id="CM044702">
    <property type="protein sequence ID" value="KAI5676612.1"/>
    <property type="molecule type" value="Genomic_DNA"/>
</dbReference>
<name>A0ACC0BV96_CATRO</name>
<comment type="caution">
    <text evidence="1">The sequence shown here is derived from an EMBL/GenBank/DDBJ whole genome shotgun (WGS) entry which is preliminary data.</text>
</comment>
<accession>A0ACC0BV96</accession>
<dbReference type="Proteomes" id="UP001060085">
    <property type="component" value="Linkage Group LG02"/>
</dbReference>
<protein>
    <submittedName>
        <fullName evidence="1">Uncharacterized protein</fullName>
    </submittedName>
</protein>
<sequence>MIWKNVSANAYGAPRTKSGSPKRGHHNQVPASRSQHKAKHHMSARLQNNRAPISLVKTGYRLLGHLPSLPWGQPQFQAPPDSPLRDRPTAEHDAMSMYISVGPRPQGTTLLFKWIHPQSQNPSTSSEEALVLGTSHVQCIPLTRSFT</sequence>
<organism evidence="1 2">
    <name type="scientific">Catharanthus roseus</name>
    <name type="common">Madagascar periwinkle</name>
    <name type="synonym">Vinca rosea</name>
    <dbReference type="NCBI Taxonomy" id="4058"/>
    <lineage>
        <taxon>Eukaryota</taxon>
        <taxon>Viridiplantae</taxon>
        <taxon>Streptophyta</taxon>
        <taxon>Embryophyta</taxon>
        <taxon>Tracheophyta</taxon>
        <taxon>Spermatophyta</taxon>
        <taxon>Magnoliopsida</taxon>
        <taxon>eudicotyledons</taxon>
        <taxon>Gunneridae</taxon>
        <taxon>Pentapetalae</taxon>
        <taxon>asterids</taxon>
        <taxon>lamiids</taxon>
        <taxon>Gentianales</taxon>
        <taxon>Apocynaceae</taxon>
        <taxon>Rauvolfioideae</taxon>
        <taxon>Vinceae</taxon>
        <taxon>Catharanthinae</taxon>
        <taxon>Catharanthus</taxon>
    </lineage>
</organism>